<keyword evidence="8" id="KW-1185">Reference proteome</keyword>
<dbReference type="PANTHER" id="PTHR46572">
    <property type="entry name" value="RHO1 GDP-GTP EXCHANGE PROTEIN 1-RELATED"/>
    <property type="match status" value="1"/>
</dbReference>
<dbReference type="SMART" id="SM00233">
    <property type="entry name" value="PH"/>
    <property type="match status" value="1"/>
</dbReference>
<dbReference type="SUPFAM" id="SSF48065">
    <property type="entry name" value="DBL homology domain (DH-domain)"/>
    <property type="match status" value="1"/>
</dbReference>
<feature type="compositionally biased region" description="Low complexity" evidence="3">
    <location>
        <begin position="297"/>
        <end position="312"/>
    </location>
</feature>
<dbReference type="InterPro" id="IPR011993">
    <property type="entry name" value="PH-like_dom_sf"/>
</dbReference>
<dbReference type="InterPro" id="IPR036388">
    <property type="entry name" value="WH-like_DNA-bd_sf"/>
</dbReference>
<feature type="region of interest" description="Disordered" evidence="3">
    <location>
        <begin position="1577"/>
        <end position="1610"/>
    </location>
</feature>
<feature type="domain" description="DH" evidence="5">
    <location>
        <begin position="858"/>
        <end position="1045"/>
    </location>
</feature>
<evidence type="ECO:0000256" key="3">
    <source>
        <dbReference type="SAM" id="MobiDB-lite"/>
    </source>
</evidence>
<feature type="region of interest" description="Disordered" evidence="3">
    <location>
        <begin position="113"/>
        <end position="145"/>
    </location>
</feature>
<dbReference type="Gene3D" id="2.30.29.30">
    <property type="entry name" value="Pleckstrin-homology domain (PH domain)/Phosphotyrosine-binding domain (PTB)"/>
    <property type="match status" value="1"/>
</dbReference>
<feature type="compositionally biased region" description="Low complexity" evidence="3">
    <location>
        <begin position="166"/>
        <end position="177"/>
    </location>
</feature>
<dbReference type="SMART" id="SM00049">
    <property type="entry name" value="DEP"/>
    <property type="match status" value="1"/>
</dbReference>
<dbReference type="SMART" id="SM00036">
    <property type="entry name" value="CNH"/>
    <property type="match status" value="1"/>
</dbReference>
<evidence type="ECO:0000256" key="1">
    <source>
        <dbReference type="ARBA" id="ARBA00022553"/>
    </source>
</evidence>
<evidence type="ECO:0000259" key="5">
    <source>
        <dbReference type="PROSITE" id="PS50010"/>
    </source>
</evidence>
<feature type="compositionally biased region" description="Pro residues" evidence="3">
    <location>
        <begin position="1581"/>
        <end position="1593"/>
    </location>
</feature>
<reference evidence="7 8" key="1">
    <citation type="submission" date="2014-04" db="EMBL/GenBank/DDBJ databases">
        <authorList>
            <consortium name="DOE Joint Genome Institute"/>
            <person name="Kuo A."/>
            <person name="Zuccaro A."/>
            <person name="Kohler A."/>
            <person name="Nagy L.G."/>
            <person name="Floudas D."/>
            <person name="Copeland A."/>
            <person name="Barry K.W."/>
            <person name="Cichocki N."/>
            <person name="Veneault-Fourrey C."/>
            <person name="LaButti K."/>
            <person name="Lindquist E.A."/>
            <person name="Lipzen A."/>
            <person name="Lundell T."/>
            <person name="Morin E."/>
            <person name="Murat C."/>
            <person name="Sun H."/>
            <person name="Tunlid A."/>
            <person name="Henrissat B."/>
            <person name="Grigoriev I.V."/>
            <person name="Hibbett D.S."/>
            <person name="Martin F."/>
            <person name="Nordberg H.P."/>
            <person name="Cantor M.N."/>
            <person name="Hua S.X."/>
        </authorList>
    </citation>
    <scope>NUCLEOTIDE SEQUENCE [LARGE SCALE GENOMIC DNA]</scope>
    <source>
        <strain evidence="7 8">MAFF 305830</strain>
    </source>
</reference>
<dbReference type="Pfam" id="PF00780">
    <property type="entry name" value="CNH"/>
    <property type="match status" value="1"/>
</dbReference>
<dbReference type="Pfam" id="PF00621">
    <property type="entry name" value="RhoGEF"/>
    <property type="match status" value="1"/>
</dbReference>
<dbReference type="InterPro" id="IPR035899">
    <property type="entry name" value="DBL_dom_sf"/>
</dbReference>
<dbReference type="Pfam" id="PF15405">
    <property type="entry name" value="PH_5"/>
    <property type="match status" value="1"/>
</dbReference>
<feature type="region of interest" description="Disordered" evidence="3">
    <location>
        <begin position="158"/>
        <end position="177"/>
    </location>
</feature>
<evidence type="ECO:0000259" key="6">
    <source>
        <dbReference type="PROSITE" id="PS50219"/>
    </source>
</evidence>
<feature type="compositionally biased region" description="Polar residues" evidence="3">
    <location>
        <begin position="360"/>
        <end position="392"/>
    </location>
</feature>
<keyword evidence="2" id="KW-0344">Guanine-nucleotide releasing factor</keyword>
<dbReference type="InterPro" id="IPR036390">
    <property type="entry name" value="WH_DNA-bd_sf"/>
</dbReference>
<evidence type="ECO:0000259" key="4">
    <source>
        <dbReference type="PROSITE" id="PS50003"/>
    </source>
</evidence>
<dbReference type="InterPro" id="IPR000591">
    <property type="entry name" value="DEP_dom"/>
</dbReference>
<dbReference type="PROSITE" id="PS50003">
    <property type="entry name" value="PH_DOMAIN"/>
    <property type="match status" value="1"/>
</dbReference>
<sequence length="1676" mass="184687">MRLATPLGTRGPSGLATIVDEREGVEEKPAFCSPPQSLVSSSPISNSTNHDENESNGFDKSIGRKHRRHRSVPVLSASIDRAKQSLKRRSQGEADHERLYFTEINSIKAVCEQENQSSMDGRRAAMGPRPPSHHPIGAGEHSDDQRTQAFESIFGRPSAAHRDAQPPRAQQRLPLPVNPSPYYGQPYSQPTMQQQQRHLQPMAFQQQQQQQQYQRSIRAQEQPYGYPYGYSNSNYTPSSIGSAGVITSPPPPASDPSLDVFTNRGLTPAQAYQAKVFAEGRGGVPPGTLLPTSHNNDPLSLPPRLDSLTLSDNGGRLSLDFDHHSPPASNGSMNRGPQQTFAKLDDELEGDSELPWANAGQRTPTSNLPGKPANSQENWRSSTLSNTPPSSVDTHDYRSAGPPRLNLDFGGSNFLSPNPQADGQSSGRPSMDSMRAMPQATLPQINTSHSNVSTPPHSSASASTSTSASSSFARRSLPSDNARVRTPLSALSFPQSSSASTSASSSTTAVAATPGTPVSQTSLVPKRTNRRAPLVYPALLSRVSEALLQRLPLSVRTKDGLSYADAFDGREAVDKICYIIKTTDRSLALLLGRALDAQKFFHDVTYDHRLRDNPNEIYQFKINVGSLGLTGGANGNAGLMGHTRGDSRNLSPNNSFSISHRPSMSKGSTHESGMTAYTTNGRHYQSNTDTTVTPLSNQSSASHSQSHGPDDSNVEHNQISTADLDLPTGVFTILTECYSATCSRDQLCYSITCPRRMEQQYRQNRPSSPNGRSLSSPSRVGRRATIGGSNPLPGANGSWSGAASPVGSGSGHGHLPAGAAPRKESIEDDDDATVETGQLWIHSVPKEVADALSDVEKRRQEAINEVVYTERDFVRDMEYLRDVWVAGIRESDVIPIERRDAFISQVFWNLLAIIDVNTRLRDALSKRQKQYTVVGEIGDIFKEIVPLFDPFVEYGAHQMYGKYEFEKEKSNNPAFAEFVEEIERRPDSRKLELNGYLTKPTTRLARYPLLLEAVLKHTSDSSPDKVALQEVVQSVRVFLTRVNQKSGEAENRFHLHQLERQLQFRPGEYVDLKLSSENRKLIYKGSLNRRGGAGDKEDLQVFLFDHALLMVKQKGKADHHKVFRRPIPLEFLHVSAAEEFTNTPTLRPSTTGRTGGKAALIKPQHDLSHPSLSSNSSHHSGHSTALSLTSANGSLAANNKNGFPITFTHLGWRRYSLTLWAPTFISKKMWLENIQKQQDLMNERSRVFETAPFSEGFFTGSNRVNCAAPFSDSRQIAYGTDDGVYFSDLRHPNRPPIKMLALLEVTQVEILQQSDLLIVLSERNVITFPLEALDPRDPTAGQKRGKRIATHTSFFKAGICMGRPIVCVVKTSALSTTVKTFEPIDQQIRGKSKPTFKKLLQGGNDTLKLFKEFYIPVESHSLTILRSRLCIGCARGFQIVDLESLDTQPLVDPSDPSLEFIEKKDNLRPLAIFRVDTEFLLCYDEWAFFVDKHGFRARGEWKACWEGRPTAFAFHYPYVIAVEPTFIEIWDVTTCTIKQVIHGDNLRCLFAESPPSGTMYYANPQMHQQGMNGMGGQPGYGHPPPHLTGPYPPRGSSASLHHQQPGHMPPHMYPGGRPSLQGPGATYGMQPSPVGYGPVAPVYDGYGFGRREILLGSDDNIMFLKPVDPPPPASAI</sequence>
<feature type="compositionally biased region" description="Polar residues" evidence="3">
    <location>
        <begin position="34"/>
        <end position="48"/>
    </location>
</feature>
<feature type="domain" description="CNH" evidence="6">
    <location>
        <begin position="1261"/>
        <end position="1556"/>
    </location>
</feature>
<dbReference type="SUPFAM" id="SSF50729">
    <property type="entry name" value="PH domain-like"/>
    <property type="match status" value="1"/>
</dbReference>
<dbReference type="HOGENOM" id="CLU_001251_5_0_1"/>
<dbReference type="Gene3D" id="1.20.900.10">
    <property type="entry name" value="Dbl homology (DH) domain"/>
    <property type="match status" value="1"/>
</dbReference>
<dbReference type="GO" id="GO:0035556">
    <property type="term" value="P:intracellular signal transduction"/>
    <property type="evidence" value="ECO:0007669"/>
    <property type="project" value="InterPro"/>
</dbReference>
<gene>
    <name evidence="7" type="ORF">M408DRAFT_331185</name>
</gene>
<dbReference type="SMART" id="SM00325">
    <property type="entry name" value="RhoGEF"/>
    <property type="match status" value="1"/>
</dbReference>
<feature type="compositionally biased region" description="Polar residues" evidence="3">
    <location>
        <begin position="413"/>
        <end position="428"/>
    </location>
</feature>
<feature type="region of interest" description="Disordered" evidence="3">
    <location>
        <begin position="26"/>
        <end position="75"/>
    </location>
</feature>
<feature type="compositionally biased region" description="Low complexity" evidence="3">
    <location>
        <begin position="496"/>
        <end position="519"/>
    </location>
</feature>
<feature type="compositionally biased region" description="Low complexity" evidence="3">
    <location>
        <begin position="1169"/>
        <end position="1178"/>
    </location>
</feature>
<evidence type="ECO:0008006" key="9">
    <source>
        <dbReference type="Google" id="ProtNLM"/>
    </source>
</evidence>
<dbReference type="Pfam" id="PF00610">
    <property type="entry name" value="DEP"/>
    <property type="match status" value="1"/>
</dbReference>
<evidence type="ECO:0000313" key="7">
    <source>
        <dbReference type="EMBL" id="KIM25430.1"/>
    </source>
</evidence>
<accession>A0A0C3ALG1</accession>
<dbReference type="Proteomes" id="UP000054097">
    <property type="component" value="Unassembled WGS sequence"/>
</dbReference>
<feature type="region of interest" description="Disordered" evidence="3">
    <location>
        <begin position="638"/>
        <end position="716"/>
    </location>
</feature>
<feature type="domain" description="PH" evidence="4">
    <location>
        <begin position="1080"/>
        <end position="1239"/>
    </location>
</feature>
<keyword evidence="1" id="KW-0597">Phosphoprotein</keyword>
<feature type="region of interest" description="Disordered" evidence="3">
    <location>
        <begin position="1166"/>
        <end position="1185"/>
    </location>
</feature>
<feature type="region of interest" description="Disordered" evidence="3">
    <location>
        <begin position="279"/>
        <end position="338"/>
    </location>
</feature>
<feature type="compositionally biased region" description="Low complexity" evidence="3">
    <location>
        <begin position="453"/>
        <end position="479"/>
    </location>
</feature>
<dbReference type="CDD" id="cd04435">
    <property type="entry name" value="DEP_fRom2"/>
    <property type="match status" value="1"/>
</dbReference>
<feature type="compositionally biased region" description="Polar residues" evidence="3">
    <location>
        <begin position="441"/>
        <end position="452"/>
    </location>
</feature>
<dbReference type="CDD" id="cd00160">
    <property type="entry name" value="RhoGEF"/>
    <property type="match status" value="1"/>
</dbReference>
<organism evidence="7 8">
    <name type="scientific">Serendipita vermifera MAFF 305830</name>
    <dbReference type="NCBI Taxonomy" id="933852"/>
    <lineage>
        <taxon>Eukaryota</taxon>
        <taxon>Fungi</taxon>
        <taxon>Dikarya</taxon>
        <taxon>Basidiomycota</taxon>
        <taxon>Agaricomycotina</taxon>
        <taxon>Agaricomycetes</taxon>
        <taxon>Sebacinales</taxon>
        <taxon>Serendipitaceae</taxon>
        <taxon>Serendipita</taxon>
    </lineage>
</organism>
<feature type="region of interest" description="Disordered" evidence="3">
    <location>
        <begin position="354"/>
        <end position="526"/>
    </location>
</feature>
<dbReference type="PROSITE" id="PS50219">
    <property type="entry name" value="CNH"/>
    <property type="match status" value="1"/>
</dbReference>
<dbReference type="PROSITE" id="PS50010">
    <property type="entry name" value="DH_2"/>
    <property type="match status" value="1"/>
</dbReference>
<dbReference type="InterPro" id="IPR000219">
    <property type="entry name" value="DH_dom"/>
</dbReference>
<dbReference type="InterPro" id="IPR041675">
    <property type="entry name" value="PH_5"/>
</dbReference>
<dbReference type="GO" id="GO:0005085">
    <property type="term" value="F:guanyl-nucleotide exchange factor activity"/>
    <property type="evidence" value="ECO:0007669"/>
    <property type="project" value="UniProtKB-KW"/>
</dbReference>
<proteinExistence type="predicted"/>
<dbReference type="PANTHER" id="PTHR46572:SF2">
    <property type="entry name" value="RHO1 GDP-GTP EXCHANGE PROTEIN 1-RELATED"/>
    <property type="match status" value="1"/>
</dbReference>
<feature type="compositionally biased region" description="Low complexity" evidence="3">
    <location>
        <begin position="696"/>
        <end position="707"/>
    </location>
</feature>
<dbReference type="SUPFAM" id="SSF46785">
    <property type="entry name" value="Winged helix' DNA-binding domain"/>
    <property type="match status" value="1"/>
</dbReference>
<dbReference type="InterPro" id="IPR001180">
    <property type="entry name" value="CNH_dom"/>
</dbReference>
<dbReference type="Gene3D" id="1.10.10.10">
    <property type="entry name" value="Winged helix-like DNA-binding domain superfamily/Winged helix DNA-binding domain"/>
    <property type="match status" value="1"/>
</dbReference>
<dbReference type="InterPro" id="IPR001849">
    <property type="entry name" value="PH_domain"/>
</dbReference>
<feature type="region of interest" description="Disordered" evidence="3">
    <location>
        <begin position="759"/>
        <end position="831"/>
    </location>
</feature>
<dbReference type="EMBL" id="KN824314">
    <property type="protein sequence ID" value="KIM25430.1"/>
    <property type="molecule type" value="Genomic_DNA"/>
</dbReference>
<evidence type="ECO:0000313" key="8">
    <source>
        <dbReference type="Proteomes" id="UP000054097"/>
    </source>
</evidence>
<dbReference type="InterPro" id="IPR052233">
    <property type="entry name" value="Rho-type_GEFs"/>
</dbReference>
<reference evidence="8" key="2">
    <citation type="submission" date="2015-01" db="EMBL/GenBank/DDBJ databases">
        <title>Evolutionary Origins and Diversification of the Mycorrhizal Mutualists.</title>
        <authorList>
            <consortium name="DOE Joint Genome Institute"/>
            <consortium name="Mycorrhizal Genomics Consortium"/>
            <person name="Kohler A."/>
            <person name="Kuo A."/>
            <person name="Nagy L.G."/>
            <person name="Floudas D."/>
            <person name="Copeland A."/>
            <person name="Barry K.W."/>
            <person name="Cichocki N."/>
            <person name="Veneault-Fourrey C."/>
            <person name="LaButti K."/>
            <person name="Lindquist E.A."/>
            <person name="Lipzen A."/>
            <person name="Lundell T."/>
            <person name="Morin E."/>
            <person name="Murat C."/>
            <person name="Riley R."/>
            <person name="Ohm R."/>
            <person name="Sun H."/>
            <person name="Tunlid A."/>
            <person name="Henrissat B."/>
            <person name="Grigoriev I.V."/>
            <person name="Hibbett D.S."/>
            <person name="Martin F."/>
        </authorList>
    </citation>
    <scope>NUCLEOTIDE SEQUENCE [LARGE SCALE GENOMIC DNA]</scope>
    <source>
        <strain evidence="8">MAFF 305830</strain>
    </source>
</reference>
<name>A0A0C3ALG1_SERVB</name>
<dbReference type="STRING" id="933852.A0A0C3ALG1"/>
<feature type="compositionally biased region" description="Polar residues" evidence="3">
    <location>
        <begin position="327"/>
        <end position="338"/>
    </location>
</feature>
<dbReference type="OrthoDB" id="2272012at2759"/>
<feature type="compositionally biased region" description="Low complexity" evidence="3">
    <location>
        <begin position="765"/>
        <end position="779"/>
    </location>
</feature>
<evidence type="ECO:0000256" key="2">
    <source>
        <dbReference type="ARBA" id="ARBA00022658"/>
    </source>
</evidence>
<feature type="compositionally biased region" description="Polar residues" evidence="3">
    <location>
        <begin position="648"/>
        <end position="695"/>
    </location>
</feature>
<feature type="compositionally biased region" description="Low complexity" evidence="3">
    <location>
        <begin position="797"/>
        <end position="807"/>
    </location>
</feature>
<protein>
    <recommendedName>
        <fullName evidence="9">DH domain-containing protein</fullName>
    </recommendedName>
</protein>